<dbReference type="EMBL" id="GGMS01014667">
    <property type="protein sequence ID" value="MBY83870.1"/>
    <property type="molecule type" value="Transcribed_RNA"/>
</dbReference>
<feature type="region of interest" description="Disordered" evidence="1">
    <location>
        <begin position="99"/>
        <end position="150"/>
    </location>
</feature>
<organism evidence="2">
    <name type="scientific">Sipha flava</name>
    <name type="common">yellow sugarcane aphid</name>
    <dbReference type="NCBI Taxonomy" id="143950"/>
    <lineage>
        <taxon>Eukaryota</taxon>
        <taxon>Metazoa</taxon>
        <taxon>Ecdysozoa</taxon>
        <taxon>Arthropoda</taxon>
        <taxon>Hexapoda</taxon>
        <taxon>Insecta</taxon>
        <taxon>Pterygota</taxon>
        <taxon>Neoptera</taxon>
        <taxon>Paraneoptera</taxon>
        <taxon>Hemiptera</taxon>
        <taxon>Sternorrhyncha</taxon>
        <taxon>Aphidomorpha</taxon>
        <taxon>Aphidoidea</taxon>
        <taxon>Aphididae</taxon>
        <taxon>Sipha</taxon>
    </lineage>
</organism>
<sequence length="247" mass="28004">MLQLQSHRAHVFNLQKNGHELIGNNKTANTVNVTSILYPSEKISNDLIKFNQPSTSLLTDTIVDKSHKDQNDTVFPTRQASLTISSADPTSPTIKILSTPLNQQASKQPKKKILKTSNPSEDISKNTQNTPMETNPPNHRSRSNSRRRFSDNIDEHLEPTKRLFENLKHVNINFSQLKHIIKNITSQENPLESIYEHGITGNDILTILETIRPSLTSTQAKNNVTRIRNKLFQAMEVELNPQLSLEK</sequence>
<dbReference type="AlphaFoldDB" id="A0A2S2R271"/>
<proteinExistence type="predicted"/>
<gene>
    <name evidence="2" type="ORF">g.126346</name>
</gene>
<evidence type="ECO:0000256" key="1">
    <source>
        <dbReference type="SAM" id="MobiDB-lite"/>
    </source>
</evidence>
<protein>
    <submittedName>
        <fullName evidence="2">Uncharacterized protein</fullName>
    </submittedName>
</protein>
<name>A0A2S2R271_9HEMI</name>
<reference evidence="2" key="1">
    <citation type="submission" date="2018-04" db="EMBL/GenBank/DDBJ databases">
        <title>Transcriptome assembly of Sipha flava.</title>
        <authorList>
            <person name="Scully E.D."/>
            <person name="Geib S.M."/>
            <person name="Palmer N.A."/>
            <person name="Koch K."/>
            <person name="Bradshaw J."/>
            <person name="Heng-Moss T."/>
            <person name="Sarath G."/>
        </authorList>
    </citation>
    <scope>NUCLEOTIDE SEQUENCE</scope>
</reference>
<feature type="compositionally biased region" description="Polar residues" evidence="1">
    <location>
        <begin position="115"/>
        <end position="138"/>
    </location>
</feature>
<accession>A0A2S2R271</accession>
<evidence type="ECO:0000313" key="2">
    <source>
        <dbReference type="EMBL" id="MBY83870.1"/>
    </source>
</evidence>